<dbReference type="Proteomes" id="UP000266489">
    <property type="component" value="Unassembled WGS sequence"/>
</dbReference>
<accession>A0A398DCA4</accession>
<dbReference type="Gene3D" id="3.90.1200.10">
    <property type="match status" value="1"/>
</dbReference>
<dbReference type="OrthoDB" id="9800774at2"/>
<dbReference type="SUPFAM" id="SSF56112">
    <property type="entry name" value="Protein kinase-like (PK-like)"/>
    <property type="match status" value="1"/>
</dbReference>
<feature type="region of interest" description="Disordered" evidence="1">
    <location>
        <begin position="1"/>
        <end position="38"/>
    </location>
</feature>
<evidence type="ECO:0000313" key="6">
    <source>
        <dbReference type="Proteomes" id="UP000266489"/>
    </source>
</evidence>
<dbReference type="InterPro" id="IPR002575">
    <property type="entry name" value="Aminoglycoside_PTrfase"/>
</dbReference>
<evidence type="ECO:0000313" key="4">
    <source>
        <dbReference type="EMBL" id="RIE09977.1"/>
    </source>
</evidence>
<name>A0A398D2K6_9BACT</name>
<gene>
    <name evidence="4" type="ORF">SMC5_06475</name>
    <name evidence="3" type="ORF">SMC6_05720</name>
</gene>
<feature type="domain" description="Aminoglycoside phosphotransferase" evidence="2">
    <location>
        <begin position="57"/>
        <end position="259"/>
    </location>
</feature>
<dbReference type="AlphaFoldDB" id="A0A398D2K6"/>
<organism evidence="3 5">
    <name type="scientific">Candidatus Cryosericum odellii</name>
    <dbReference type="NCBI Taxonomy" id="2290917"/>
    <lineage>
        <taxon>Bacteria</taxon>
        <taxon>Pseudomonadati</taxon>
        <taxon>Caldisericota/Cryosericota group</taxon>
        <taxon>Candidatus Cryosericota</taxon>
        <taxon>Candidatus Cryosericia</taxon>
        <taxon>Candidatus Cryosericales</taxon>
        <taxon>Candidatus Cryosericaceae</taxon>
        <taxon>Candidatus Cryosericum</taxon>
    </lineage>
</organism>
<dbReference type="EMBL" id="QXIU01000156">
    <property type="protein sequence ID" value="RIE09977.1"/>
    <property type="molecule type" value="Genomic_DNA"/>
</dbReference>
<evidence type="ECO:0000313" key="5">
    <source>
        <dbReference type="Proteomes" id="UP000266260"/>
    </source>
</evidence>
<accession>A0A398D2K6</accession>
<keyword evidence="5" id="KW-1185">Reference proteome</keyword>
<reference evidence="5 6" key="1">
    <citation type="submission" date="2018-09" db="EMBL/GenBank/DDBJ databases">
        <title>Discovery and Ecogenomic Context for Candidatus Cryosericales, a Global Caldiserica Order Active in Thawing Permafrost.</title>
        <authorList>
            <person name="Martinez M.A."/>
            <person name="Woodcroft B.J."/>
            <person name="Ignacio Espinoza J.C."/>
            <person name="Zayed A."/>
            <person name="Singleton C.M."/>
            <person name="Boyd J."/>
            <person name="Li Y.-F."/>
            <person name="Purvine S."/>
            <person name="Maughan H."/>
            <person name="Hodgkins S.B."/>
            <person name="Anderson D."/>
            <person name="Sederholm M."/>
            <person name="Temperton B."/>
            <person name="Saleska S.R."/>
            <person name="Tyson G.W."/>
            <person name="Rich V.I."/>
        </authorList>
    </citation>
    <scope>NUCLEOTIDE SEQUENCE [LARGE SCALE GENOMIC DNA]</scope>
    <source>
        <strain evidence="4 6">SMC5</strain>
        <strain evidence="3 5">SMC6</strain>
    </source>
</reference>
<dbReference type="EMBL" id="QXIT01000093">
    <property type="protein sequence ID" value="RIE07699.1"/>
    <property type="molecule type" value="Genomic_DNA"/>
</dbReference>
<evidence type="ECO:0000259" key="2">
    <source>
        <dbReference type="Pfam" id="PF01636"/>
    </source>
</evidence>
<sequence length="316" mass="35300">MDRRARGRHHQRLCSIGGRSSHLDTCSTPQGHAMNDMPAHDRHQEDVMEEHIGSATLLGHGRTAEVYAWKENSALKLFVPGFPSTLIDQEVEGTRAANAAGVPSPQLRDVITVDGRRGLVLERLTGHSMLSLLAREPMRVTHYAGIFAELQARIHDCHVPGLTSRREDLARRIARAGAVARVKGDALAVLERLPDGDRLCHCDFHPDNVLMTPQGPSIIDWSFAARGTPASDAARTALLLRIADAPPGSFRVAWVEREAKDRFYRAWLKRYHELQPDAADAMWSWLLPVAVARLADDIPEERPRLMVLIEELQQKR</sequence>
<comment type="caution">
    <text evidence="3">The sequence shown here is derived from an EMBL/GenBank/DDBJ whole genome shotgun (WGS) entry which is preliminary data.</text>
</comment>
<dbReference type="Proteomes" id="UP000266260">
    <property type="component" value="Unassembled WGS sequence"/>
</dbReference>
<dbReference type="GO" id="GO:0016740">
    <property type="term" value="F:transferase activity"/>
    <property type="evidence" value="ECO:0007669"/>
    <property type="project" value="UniProtKB-KW"/>
</dbReference>
<evidence type="ECO:0000256" key="1">
    <source>
        <dbReference type="SAM" id="MobiDB-lite"/>
    </source>
</evidence>
<dbReference type="Pfam" id="PF01636">
    <property type="entry name" value="APH"/>
    <property type="match status" value="1"/>
</dbReference>
<evidence type="ECO:0000313" key="3">
    <source>
        <dbReference type="EMBL" id="RIE07699.1"/>
    </source>
</evidence>
<feature type="compositionally biased region" description="Basic residues" evidence="1">
    <location>
        <begin position="1"/>
        <end position="12"/>
    </location>
</feature>
<proteinExistence type="predicted"/>
<dbReference type="InterPro" id="IPR011009">
    <property type="entry name" value="Kinase-like_dom_sf"/>
</dbReference>
<protein>
    <submittedName>
        <fullName evidence="3">Aminoglycoside phosphotransferase</fullName>
    </submittedName>
</protein>
<keyword evidence="3" id="KW-0808">Transferase</keyword>